<dbReference type="SUPFAM" id="SSF81327">
    <property type="entry name" value="Small-conductance potassium channel"/>
    <property type="match status" value="1"/>
</dbReference>
<sequence>MDSSRSSLCNQQPQFSLAAPPRTPNRTQQVGQGIESSAYRKFLLEKRKSFRQRGSLGPTIASAPSVEHEDYRTPRPCDTKNGKSFDFGGNVHPSGSTSSDNAFVKVSADFLRLNGSRQQFRNLLSARKKLGQMPPAYTRVDCSRDSLDSQPFRPGHHGPVITVEDTGSQLKINRGKASITSSILDSTKSSFDRGNNITFVETGNGSVCGNHSNFNLRRNNSRYGVPINSSAVKLIYRVRAERLNNRVRIVDRALTLAMIGVVLMIIESEITGQHLFGISKEHVISLVMRSFVVLTTVALLFHILLYHINEIVLDLVDCGADDWRVVMTTGRIAQFVVEFSVCAICPIPGTGHLKWAYIETSRNPVFQADGQQPSNGFAMHEVPVDVILSLLMLFRSYLLARFMVLHSKQFQDASTRTLAALNRIQVNFSFVMKTLLDQQPIFFLTCFTLVFWILTSWTFVQCERYGNKEQAEVPSIMYSNALWFIAITFMLNGYGDIVPQTHAGRIIAIFVGVVGAIISSILIAVISRNILLSQGQRNVNNFMNDSKLTREHKHAAARVLQHTWYIHKCLQSSEPSADGMLRFHQRRFLHAIHRFRSIKNEIRVFGENNSANTQQVTRLVAEMHSSMQKLLSAHEEMRAQIEVLQRAVRNHYAHHGNCSSRVVFFEENPAVEGAESTTDQTYSHQVTSSNGSPGRSDSYSRKARRAFTVDSNFL</sequence>
<evidence type="ECO:0000256" key="9">
    <source>
        <dbReference type="SAM" id="Phobius"/>
    </source>
</evidence>
<dbReference type="Proteomes" id="UP000887575">
    <property type="component" value="Unassembled WGS sequence"/>
</dbReference>
<proteinExistence type="predicted"/>
<dbReference type="AlphaFoldDB" id="A0AAF3FLU7"/>
<feature type="compositionally biased region" description="Polar residues" evidence="8">
    <location>
        <begin position="1"/>
        <end position="15"/>
    </location>
</feature>
<feature type="compositionally biased region" description="Basic and acidic residues" evidence="8">
    <location>
        <begin position="66"/>
        <end position="83"/>
    </location>
</feature>
<dbReference type="WBParaSite" id="MBELARI_LOCUS7728.1">
    <property type="protein sequence ID" value="MBELARI_LOCUS7728.1"/>
    <property type="gene ID" value="MBELARI_LOCUS7728"/>
</dbReference>
<organism evidence="11 12">
    <name type="scientific">Mesorhabditis belari</name>
    <dbReference type="NCBI Taxonomy" id="2138241"/>
    <lineage>
        <taxon>Eukaryota</taxon>
        <taxon>Metazoa</taxon>
        <taxon>Ecdysozoa</taxon>
        <taxon>Nematoda</taxon>
        <taxon>Chromadorea</taxon>
        <taxon>Rhabditida</taxon>
        <taxon>Rhabditina</taxon>
        <taxon>Rhabditomorpha</taxon>
        <taxon>Rhabditoidea</taxon>
        <taxon>Rhabditidae</taxon>
        <taxon>Mesorhabditinae</taxon>
        <taxon>Mesorhabditis</taxon>
    </lineage>
</organism>
<dbReference type="SMART" id="SM01053">
    <property type="entry name" value="CaMBD"/>
    <property type="match status" value="1"/>
</dbReference>
<dbReference type="GO" id="GO:0016020">
    <property type="term" value="C:membrane"/>
    <property type="evidence" value="ECO:0007669"/>
    <property type="project" value="UniProtKB-SubCell"/>
</dbReference>
<keyword evidence="7" id="KW-0407">Ion channel</keyword>
<evidence type="ECO:0000256" key="8">
    <source>
        <dbReference type="SAM" id="MobiDB-lite"/>
    </source>
</evidence>
<dbReference type="Pfam" id="PF03530">
    <property type="entry name" value="SK_channel"/>
    <property type="match status" value="1"/>
</dbReference>
<dbReference type="GO" id="GO:0005516">
    <property type="term" value="F:calmodulin binding"/>
    <property type="evidence" value="ECO:0007669"/>
    <property type="project" value="InterPro"/>
</dbReference>
<feature type="transmembrane region" description="Helical" evidence="9">
    <location>
        <begin position="249"/>
        <end position="266"/>
    </location>
</feature>
<feature type="region of interest" description="Disordered" evidence="8">
    <location>
        <begin position="673"/>
        <end position="702"/>
    </location>
</feature>
<dbReference type="PANTHER" id="PTHR10153">
    <property type="entry name" value="SMALL CONDUCTANCE CALCIUM-ACTIVATED POTASSIUM CHANNEL"/>
    <property type="match status" value="1"/>
</dbReference>
<feature type="transmembrane region" description="Helical" evidence="9">
    <location>
        <begin position="286"/>
        <end position="308"/>
    </location>
</feature>
<evidence type="ECO:0000256" key="1">
    <source>
        <dbReference type="ARBA" id="ARBA00004141"/>
    </source>
</evidence>
<keyword evidence="6 9" id="KW-0472">Membrane</keyword>
<name>A0AAF3FLU7_9BILA</name>
<reference evidence="12" key="1">
    <citation type="submission" date="2024-02" db="UniProtKB">
        <authorList>
            <consortium name="WormBaseParasite"/>
        </authorList>
    </citation>
    <scope>IDENTIFICATION</scope>
</reference>
<evidence type="ECO:0000313" key="11">
    <source>
        <dbReference type="Proteomes" id="UP000887575"/>
    </source>
</evidence>
<keyword evidence="11" id="KW-1185">Reference proteome</keyword>
<keyword evidence="2" id="KW-0813">Transport</keyword>
<dbReference type="GO" id="GO:0016286">
    <property type="term" value="F:small conductance calcium-activated potassium channel activity"/>
    <property type="evidence" value="ECO:0007669"/>
    <property type="project" value="InterPro"/>
</dbReference>
<feature type="region of interest" description="Disordered" evidence="8">
    <location>
        <begin position="1"/>
        <end position="34"/>
    </location>
</feature>
<feature type="transmembrane region" description="Helical" evidence="9">
    <location>
        <begin position="475"/>
        <end position="494"/>
    </location>
</feature>
<evidence type="ECO:0000256" key="4">
    <source>
        <dbReference type="ARBA" id="ARBA00022989"/>
    </source>
</evidence>
<feature type="domain" description="Calmodulin-binding" evidence="10">
    <location>
        <begin position="545"/>
        <end position="616"/>
    </location>
</feature>
<feature type="compositionally biased region" description="Polar residues" evidence="8">
    <location>
        <begin position="24"/>
        <end position="34"/>
    </location>
</feature>
<feature type="transmembrane region" description="Helical" evidence="9">
    <location>
        <begin position="441"/>
        <end position="460"/>
    </location>
</feature>
<dbReference type="InterPro" id="IPR004178">
    <property type="entry name" value="CaM-bd_dom"/>
</dbReference>
<feature type="transmembrane region" description="Helical" evidence="9">
    <location>
        <begin position="386"/>
        <end position="404"/>
    </location>
</feature>
<keyword evidence="5" id="KW-0406">Ion transport</keyword>
<dbReference type="Gene3D" id="1.10.287.70">
    <property type="match status" value="2"/>
</dbReference>
<evidence type="ECO:0000256" key="2">
    <source>
        <dbReference type="ARBA" id="ARBA00022448"/>
    </source>
</evidence>
<evidence type="ECO:0000259" key="10">
    <source>
        <dbReference type="SMART" id="SM01053"/>
    </source>
</evidence>
<evidence type="ECO:0000256" key="5">
    <source>
        <dbReference type="ARBA" id="ARBA00023065"/>
    </source>
</evidence>
<evidence type="ECO:0000256" key="7">
    <source>
        <dbReference type="ARBA" id="ARBA00023303"/>
    </source>
</evidence>
<dbReference type="Pfam" id="PF07885">
    <property type="entry name" value="Ion_trans_2"/>
    <property type="match status" value="1"/>
</dbReference>
<protein>
    <recommendedName>
        <fullName evidence="10">Calmodulin-binding domain-containing protein</fullName>
    </recommendedName>
</protein>
<keyword evidence="3 9" id="KW-0812">Transmembrane</keyword>
<comment type="subcellular location">
    <subcellularLocation>
        <location evidence="1">Membrane</location>
        <topology evidence="1">Multi-pass membrane protein</topology>
    </subcellularLocation>
</comment>
<dbReference type="SUPFAM" id="SSF81324">
    <property type="entry name" value="Voltage-gated potassium channels"/>
    <property type="match status" value="1"/>
</dbReference>
<evidence type="ECO:0000256" key="6">
    <source>
        <dbReference type="ARBA" id="ARBA00023136"/>
    </source>
</evidence>
<dbReference type="Pfam" id="PF02888">
    <property type="entry name" value="CaMBD"/>
    <property type="match status" value="1"/>
</dbReference>
<feature type="transmembrane region" description="Helical" evidence="9">
    <location>
        <begin position="506"/>
        <end position="526"/>
    </location>
</feature>
<dbReference type="InterPro" id="IPR036122">
    <property type="entry name" value="CaM-bd_dom_sf"/>
</dbReference>
<dbReference type="InterPro" id="IPR013099">
    <property type="entry name" value="K_chnl_dom"/>
</dbReference>
<feature type="region of interest" description="Disordered" evidence="8">
    <location>
        <begin position="53"/>
        <end position="83"/>
    </location>
</feature>
<evidence type="ECO:0000256" key="3">
    <source>
        <dbReference type="ARBA" id="ARBA00022692"/>
    </source>
</evidence>
<accession>A0AAF3FLU7</accession>
<keyword evidence="4 9" id="KW-1133">Transmembrane helix</keyword>
<dbReference type="InterPro" id="IPR015449">
    <property type="entry name" value="K_chnl_Ca-activ_SK"/>
</dbReference>
<evidence type="ECO:0000313" key="12">
    <source>
        <dbReference type="WBParaSite" id="MBELARI_LOCUS7728.1"/>
    </source>
</evidence>
<feature type="compositionally biased region" description="Polar residues" evidence="8">
    <location>
        <begin position="675"/>
        <end position="697"/>
    </location>
</feature>